<organism evidence="1">
    <name type="scientific">marine sediment metagenome</name>
    <dbReference type="NCBI Taxonomy" id="412755"/>
    <lineage>
        <taxon>unclassified sequences</taxon>
        <taxon>metagenomes</taxon>
        <taxon>ecological metagenomes</taxon>
    </lineage>
</organism>
<feature type="non-terminal residue" evidence="1">
    <location>
        <position position="242"/>
    </location>
</feature>
<evidence type="ECO:0000313" key="1">
    <source>
        <dbReference type="EMBL" id="GAG85800.1"/>
    </source>
</evidence>
<protein>
    <submittedName>
        <fullName evidence="1">Uncharacterized protein</fullName>
    </submittedName>
</protein>
<dbReference type="EMBL" id="BART01012824">
    <property type="protein sequence ID" value="GAG85800.1"/>
    <property type="molecule type" value="Genomic_DNA"/>
</dbReference>
<sequence length="242" mass="28629">MAAFFGVVPDFIGNIIKENYDNILSTERPFSGLSDYIELISSKKYFFNDIANYKIKINYPQGCDRDKKIFYMDASKNLDIINYWNLRAVGWDVIPLPKQICSNKDTIKFIENLIEENYFPNFYNPKIYHYTTLVKSYFSSEKDLENFKKSLNISESRGQNMPKVVLQRWYPRIWDEWARGKDHAICCEIEAKTKEIFINIFKNEISLKTLDPDFISEFGLNCESRFANEIEFKSFSEKEIYA</sequence>
<comment type="caution">
    <text evidence="1">The sequence shown here is derived from an EMBL/GenBank/DDBJ whole genome shotgun (WGS) entry which is preliminary data.</text>
</comment>
<gene>
    <name evidence="1" type="ORF">S01H4_26548</name>
</gene>
<name>X1ASU0_9ZZZZ</name>
<proteinExistence type="predicted"/>
<dbReference type="AlphaFoldDB" id="X1ASU0"/>
<accession>X1ASU0</accession>
<reference evidence="1" key="1">
    <citation type="journal article" date="2014" name="Front. Microbiol.">
        <title>High frequency of phylogenetically diverse reductive dehalogenase-homologous genes in deep subseafloor sedimentary metagenomes.</title>
        <authorList>
            <person name="Kawai M."/>
            <person name="Futagami T."/>
            <person name="Toyoda A."/>
            <person name="Takaki Y."/>
            <person name="Nishi S."/>
            <person name="Hori S."/>
            <person name="Arai W."/>
            <person name="Tsubouchi T."/>
            <person name="Morono Y."/>
            <person name="Uchiyama I."/>
            <person name="Ito T."/>
            <person name="Fujiyama A."/>
            <person name="Inagaki F."/>
            <person name="Takami H."/>
        </authorList>
    </citation>
    <scope>NUCLEOTIDE SEQUENCE</scope>
    <source>
        <strain evidence="1">Expedition CK06-06</strain>
    </source>
</reference>